<protein>
    <submittedName>
        <fullName evidence="1">Uncharacterized protein</fullName>
    </submittedName>
</protein>
<evidence type="ECO:0000313" key="2">
    <source>
        <dbReference type="Proteomes" id="UP000269352"/>
    </source>
</evidence>
<sequence>MDKSLEILNFLENSTEEEKVYQVKNRFQLSSERNARAILHILENSESTVKYEAKIAKLIKKLEEKHAKEAKRLQKRNESFFSEGYADRSKLEEISGDIHELQRLMQ</sequence>
<accession>A0A388T8H4</accession>
<comment type="caution">
    <text evidence="1">The sequence shown here is derived from an EMBL/GenBank/DDBJ whole genome shotgun (WGS) entry which is preliminary data.</text>
</comment>
<name>A0A388T8H4_TERA1</name>
<evidence type="ECO:0000313" key="1">
    <source>
        <dbReference type="EMBL" id="GBR72841.1"/>
    </source>
</evidence>
<keyword evidence="2" id="KW-1185">Reference proteome</keyword>
<reference evidence="1 2" key="1">
    <citation type="journal article" date="2019" name="ISME J.">
        <title>Genome analyses of uncultured TG2/ZB3 bacteria in 'Margulisbacteria' specifically attached to ectosymbiotic spirochetes of protists in the termite gut.</title>
        <authorList>
            <person name="Utami Y.D."/>
            <person name="Kuwahara H."/>
            <person name="Igai K."/>
            <person name="Murakami T."/>
            <person name="Sugaya K."/>
            <person name="Morikawa T."/>
            <person name="Nagura Y."/>
            <person name="Yuki M."/>
            <person name="Deevong P."/>
            <person name="Inoue T."/>
            <person name="Kihara K."/>
            <person name="Lo N."/>
            <person name="Yamada A."/>
            <person name="Ohkuma M."/>
            <person name="Hongoh Y."/>
        </authorList>
    </citation>
    <scope>NUCLEOTIDE SEQUENCE [LARGE SCALE GENOMIC DNA]</scope>
    <source>
        <strain evidence="1">NkOx7-01</strain>
    </source>
</reference>
<gene>
    <name evidence="1" type="ORF">NO1_0299</name>
</gene>
<dbReference type="EMBL" id="BGZN01000003">
    <property type="protein sequence ID" value="GBR72841.1"/>
    <property type="molecule type" value="Genomic_DNA"/>
</dbReference>
<organism evidence="1 2">
    <name type="scientific">Termititenax aidoneus</name>
    <dbReference type="NCBI Taxonomy" id="2218524"/>
    <lineage>
        <taxon>Bacteria</taxon>
        <taxon>Bacillati</taxon>
        <taxon>Candidatus Margulisiibacteriota</taxon>
        <taxon>Candidatus Termititenacia</taxon>
        <taxon>Candidatus Termititenacales</taxon>
        <taxon>Candidatus Termititenacaceae</taxon>
        <taxon>Candidatus Termititenax</taxon>
    </lineage>
</organism>
<dbReference type="Proteomes" id="UP000269352">
    <property type="component" value="Unassembled WGS sequence"/>
</dbReference>
<proteinExistence type="predicted"/>
<dbReference type="AlphaFoldDB" id="A0A388T8H4"/>